<proteinExistence type="predicted"/>
<dbReference type="Pfam" id="PF00702">
    <property type="entry name" value="Hydrolase"/>
    <property type="match status" value="1"/>
</dbReference>
<dbReference type="PANTHER" id="PTHR43611:SF3">
    <property type="entry name" value="FLAVIN MONONUCLEOTIDE HYDROLASE 1, CHLOROPLATIC"/>
    <property type="match status" value="1"/>
</dbReference>
<name>A0A318LLP8_9PSEU</name>
<dbReference type="InterPro" id="IPR006439">
    <property type="entry name" value="HAD-SF_hydro_IA"/>
</dbReference>
<evidence type="ECO:0000313" key="1">
    <source>
        <dbReference type="EMBL" id="PXY34136.1"/>
    </source>
</evidence>
<dbReference type="NCBIfam" id="TIGR01509">
    <property type="entry name" value="HAD-SF-IA-v3"/>
    <property type="match status" value="1"/>
</dbReference>
<evidence type="ECO:0000313" key="2">
    <source>
        <dbReference type="Proteomes" id="UP000247892"/>
    </source>
</evidence>
<reference evidence="1 2" key="1">
    <citation type="submission" date="2016-07" db="EMBL/GenBank/DDBJ databases">
        <title>Draft genome sequence of Prauserella sp. YIM 121212, isolated from alkaline soil.</title>
        <authorList>
            <person name="Ruckert C."/>
            <person name="Albersmeier A."/>
            <person name="Jiang C.-L."/>
            <person name="Jiang Y."/>
            <person name="Kalinowski J."/>
            <person name="Schneider O."/>
            <person name="Winkler A."/>
            <person name="Zotchev S.B."/>
        </authorList>
    </citation>
    <scope>NUCLEOTIDE SEQUENCE [LARGE SCALE GENOMIC DNA]</scope>
    <source>
        <strain evidence="1 2">YIM 121212</strain>
    </source>
</reference>
<keyword evidence="2" id="KW-1185">Reference proteome</keyword>
<protein>
    <submittedName>
        <fullName evidence="1">Haloacid dehalogenase</fullName>
    </submittedName>
</protein>
<dbReference type="SUPFAM" id="SSF56784">
    <property type="entry name" value="HAD-like"/>
    <property type="match status" value="1"/>
</dbReference>
<dbReference type="Proteomes" id="UP000247892">
    <property type="component" value="Unassembled WGS sequence"/>
</dbReference>
<sequence>MLRGIVLDYAGVLTDVDGTRLLDVLDTARDQGVRTALLSNAAGGGAVRRRLAGWFDALVFSGEVGVAKPAEEVFRLTADRLAVPVSACVMVDDSAVNVAGAVAAGMVGVHHTSVADTLSELGALFPGIVSENA</sequence>
<dbReference type="InterPro" id="IPR036412">
    <property type="entry name" value="HAD-like_sf"/>
</dbReference>
<dbReference type="EMBL" id="MASU01000006">
    <property type="protein sequence ID" value="PXY34136.1"/>
    <property type="molecule type" value="Genomic_DNA"/>
</dbReference>
<accession>A0A318LLP8</accession>
<comment type="caution">
    <text evidence="1">The sequence shown here is derived from an EMBL/GenBank/DDBJ whole genome shotgun (WGS) entry which is preliminary data.</text>
</comment>
<dbReference type="OrthoDB" id="9795007at2"/>
<dbReference type="PANTHER" id="PTHR43611">
    <property type="entry name" value="ALPHA-D-GLUCOSE 1-PHOSPHATE PHOSPHATASE"/>
    <property type="match status" value="1"/>
</dbReference>
<dbReference type="RefSeq" id="WP_110338292.1">
    <property type="nucleotide sequence ID" value="NZ_JBHVKT010000015.1"/>
</dbReference>
<organism evidence="1 2">
    <name type="scientific">Prauserella flavalba</name>
    <dbReference type="NCBI Taxonomy" id="1477506"/>
    <lineage>
        <taxon>Bacteria</taxon>
        <taxon>Bacillati</taxon>
        <taxon>Actinomycetota</taxon>
        <taxon>Actinomycetes</taxon>
        <taxon>Pseudonocardiales</taxon>
        <taxon>Pseudonocardiaceae</taxon>
        <taxon>Prauserella</taxon>
    </lineage>
</organism>
<dbReference type="AlphaFoldDB" id="A0A318LLP8"/>
<dbReference type="Gene3D" id="3.40.50.1000">
    <property type="entry name" value="HAD superfamily/HAD-like"/>
    <property type="match status" value="1"/>
</dbReference>
<gene>
    <name evidence="1" type="ORF">BA062_16355</name>
</gene>
<dbReference type="InterPro" id="IPR023214">
    <property type="entry name" value="HAD_sf"/>
</dbReference>